<reference evidence="2" key="1">
    <citation type="submission" date="2020-10" db="EMBL/GenBank/DDBJ databases">
        <authorList>
            <person name="Gilroy R."/>
        </authorList>
    </citation>
    <scope>NUCLEOTIDE SEQUENCE</scope>
    <source>
        <strain evidence="2">ChiHjej10B9-9673</strain>
    </source>
</reference>
<reference evidence="2" key="2">
    <citation type="journal article" date="2021" name="PeerJ">
        <title>Extensive microbial diversity within the chicken gut microbiome revealed by metagenomics and culture.</title>
        <authorList>
            <person name="Gilroy R."/>
            <person name="Ravi A."/>
            <person name="Getino M."/>
            <person name="Pursley I."/>
            <person name="Horton D.L."/>
            <person name="Alikhan N.F."/>
            <person name="Baker D."/>
            <person name="Gharbi K."/>
            <person name="Hall N."/>
            <person name="Watson M."/>
            <person name="Adriaenssens E.M."/>
            <person name="Foster-Nyarko E."/>
            <person name="Jarju S."/>
            <person name="Secka A."/>
            <person name="Antonio M."/>
            <person name="Oren A."/>
            <person name="Chaudhuri R.R."/>
            <person name="La Ragione R."/>
            <person name="Hildebrand F."/>
            <person name="Pallen M.J."/>
        </authorList>
    </citation>
    <scope>NUCLEOTIDE SEQUENCE</scope>
    <source>
        <strain evidence="2">ChiHjej10B9-9673</strain>
    </source>
</reference>
<evidence type="ECO:0000313" key="3">
    <source>
        <dbReference type="Proteomes" id="UP000824001"/>
    </source>
</evidence>
<dbReference type="EMBL" id="DVJK01000209">
    <property type="protein sequence ID" value="HIS67369.1"/>
    <property type="molecule type" value="Genomic_DNA"/>
</dbReference>
<keyword evidence="1" id="KW-0472">Membrane</keyword>
<name>A0A9D1FEK0_9FIRM</name>
<evidence type="ECO:0000256" key="1">
    <source>
        <dbReference type="SAM" id="Phobius"/>
    </source>
</evidence>
<dbReference type="AlphaFoldDB" id="A0A9D1FEK0"/>
<keyword evidence="1" id="KW-0812">Transmembrane</keyword>
<comment type="caution">
    <text evidence="2">The sequence shown here is derived from an EMBL/GenBank/DDBJ whole genome shotgun (WGS) entry which is preliminary data.</text>
</comment>
<organism evidence="2 3">
    <name type="scientific">Candidatus Scatomorpha merdipullorum</name>
    <dbReference type="NCBI Taxonomy" id="2840927"/>
    <lineage>
        <taxon>Bacteria</taxon>
        <taxon>Bacillati</taxon>
        <taxon>Bacillota</taxon>
        <taxon>Clostridia</taxon>
        <taxon>Eubacteriales</taxon>
        <taxon>Candidatus Scatomorpha</taxon>
    </lineage>
</organism>
<keyword evidence="1" id="KW-1133">Transmembrane helix</keyword>
<proteinExistence type="predicted"/>
<evidence type="ECO:0000313" key="2">
    <source>
        <dbReference type="EMBL" id="HIS67369.1"/>
    </source>
</evidence>
<protein>
    <submittedName>
        <fullName evidence="2">Uncharacterized protein</fullName>
    </submittedName>
</protein>
<gene>
    <name evidence="2" type="ORF">IAC18_07370</name>
</gene>
<sequence>MSAPRTERRGVLRGTARRVLIVPQSGDGPFEQVIFIVRDGSAVSEAELLREALDAAGEARPSPPPRRKKRLALLAVLATAAALAAILLLILL</sequence>
<feature type="transmembrane region" description="Helical" evidence="1">
    <location>
        <begin position="71"/>
        <end position="91"/>
    </location>
</feature>
<dbReference type="Proteomes" id="UP000824001">
    <property type="component" value="Unassembled WGS sequence"/>
</dbReference>
<accession>A0A9D1FEK0</accession>